<keyword evidence="2" id="KW-1003">Cell membrane</keyword>
<evidence type="ECO:0000256" key="3">
    <source>
        <dbReference type="ARBA" id="ARBA00022679"/>
    </source>
</evidence>
<accession>A0ABT3T553</accession>
<evidence type="ECO:0000313" key="9">
    <source>
        <dbReference type="Proteomes" id="UP001143304"/>
    </source>
</evidence>
<evidence type="ECO:0000256" key="2">
    <source>
        <dbReference type="ARBA" id="ARBA00022475"/>
    </source>
</evidence>
<evidence type="ECO:0000256" key="7">
    <source>
        <dbReference type="SAM" id="Phobius"/>
    </source>
</evidence>
<comment type="subcellular location">
    <subcellularLocation>
        <location evidence="1">Cell membrane</location>
        <topology evidence="1">Multi-pass membrane protein</topology>
    </subcellularLocation>
</comment>
<evidence type="ECO:0000256" key="4">
    <source>
        <dbReference type="ARBA" id="ARBA00022692"/>
    </source>
</evidence>
<keyword evidence="3" id="KW-0808">Transferase</keyword>
<proteinExistence type="predicted"/>
<dbReference type="PANTHER" id="PTHR22926:SF3">
    <property type="entry name" value="UNDECAPRENYL-PHOSPHATE ALPHA-N-ACETYLGLUCOSAMINYL 1-PHOSPHATE TRANSFERASE"/>
    <property type="match status" value="1"/>
</dbReference>
<evidence type="ECO:0000313" key="8">
    <source>
        <dbReference type="EMBL" id="MCX2977413.1"/>
    </source>
</evidence>
<evidence type="ECO:0000256" key="6">
    <source>
        <dbReference type="ARBA" id="ARBA00023136"/>
    </source>
</evidence>
<feature type="transmembrane region" description="Helical" evidence="7">
    <location>
        <begin position="198"/>
        <end position="218"/>
    </location>
</feature>
<dbReference type="Pfam" id="PF00953">
    <property type="entry name" value="Glycos_transf_4"/>
    <property type="match status" value="1"/>
</dbReference>
<keyword evidence="9" id="KW-1185">Reference proteome</keyword>
<dbReference type="EMBL" id="SHNO01000001">
    <property type="protein sequence ID" value="MCX2977413.1"/>
    <property type="molecule type" value="Genomic_DNA"/>
</dbReference>
<comment type="caution">
    <text evidence="8">The sequence shown here is derived from an EMBL/GenBank/DDBJ whole genome shotgun (WGS) entry which is preliminary data.</text>
</comment>
<name>A0ABT3T553_9GAMM</name>
<dbReference type="CDD" id="cd06853">
    <property type="entry name" value="GT_WecA_like"/>
    <property type="match status" value="1"/>
</dbReference>
<feature type="transmembrane region" description="Helical" evidence="7">
    <location>
        <begin position="85"/>
        <end position="103"/>
    </location>
</feature>
<protein>
    <recommendedName>
        <fullName evidence="10">UDP-GlcNAc:undecaprenyl-phosphate GlcNAc-1-phosphate transferase</fullName>
    </recommendedName>
</protein>
<evidence type="ECO:0008006" key="10">
    <source>
        <dbReference type="Google" id="ProtNLM"/>
    </source>
</evidence>
<feature type="transmembrane region" description="Helical" evidence="7">
    <location>
        <begin position="109"/>
        <end position="126"/>
    </location>
</feature>
<evidence type="ECO:0000256" key="5">
    <source>
        <dbReference type="ARBA" id="ARBA00022989"/>
    </source>
</evidence>
<gene>
    <name evidence="8" type="ORF">EYC82_08605</name>
</gene>
<feature type="transmembrane region" description="Helical" evidence="7">
    <location>
        <begin position="331"/>
        <end position="349"/>
    </location>
</feature>
<sequence length="396" mass="41932">MCSLPAATNMTVRRAHPDCWGACWVPADDGESVFFRVSEWPMLPIGTLALIGAFAAIALWSTAWLGHRVDLVDRPSGRKNHTGDIPLTGGLAIYATLLFGTMVLSIPPYTAMCLALASGLVLLSVYDDYQHLNATVRLVLHFGFGGLLAMIGGISISNVGNLLAAGDIPLLWLSVPLTGLSVAGLCNAYNMIDGINGLSASLVALPLAVLLVLARTAGHDGADFALLLLIPCVIFLVFNLGPNNTVLPKVFLGDAGSVTLGFLVTASLVYFSQGENAVILPVTALWLVTVPLMDMLATMLGRWRRGARLTEADRSHLHHLLVDQGMGSRQALAVLVAYAGLCAGVGLALEHVPESLSLLIFFVLFIVHCAFVLRRRRAILQSSGAVPPVASDPLAD</sequence>
<dbReference type="Proteomes" id="UP001143304">
    <property type="component" value="Unassembled WGS sequence"/>
</dbReference>
<reference evidence="8" key="1">
    <citation type="submission" date="2019-02" db="EMBL/GenBank/DDBJ databases">
        <authorList>
            <person name="Li S.-H."/>
        </authorList>
    </citation>
    <scope>NUCLEOTIDE SEQUENCE</scope>
    <source>
        <strain evidence="8">IMCC11814</strain>
    </source>
</reference>
<feature type="transmembrane region" description="Helical" evidence="7">
    <location>
        <begin position="277"/>
        <end position="300"/>
    </location>
</feature>
<feature type="transmembrane region" description="Helical" evidence="7">
    <location>
        <begin position="250"/>
        <end position="271"/>
    </location>
</feature>
<dbReference type="PANTHER" id="PTHR22926">
    <property type="entry name" value="PHOSPHO-N-ACETYLMURAMOYL-PENTAPEPTIDE-TRANSFERASE"/>
    <property type="match status" value="1"/>
</dbReference>
<organism evidence="8 9">
    <name type="scientific">Candidatus Marimicrobium litorale</name>
    <dbReference type="NCBI Taxonomy" id="2518991"/>
    <lineage>
        <taxon>Bacteria</taxon>
        <taxon>Pseudomonadati</taxon>
        <taxon>Pseudomonadota</taxon>
        <taxon>Gammaproteobacteria</taxon>
        <taxon>Cellvibrionales</taxon>
        <taxon>Halieaceae</taxon>
        <taxon>Marimicrobium</taxon>
    </lineage>
</organism>
<keyword evidence="4 7" id="KW-0812">Transmembrane</keyword>
<feature type="transmembrane region" description="Helical" evidence="7">
    <location>
        <begin position="355"/>
        <end position="373"/>
    </location>
</feature>
<feature type="transmembrane region" description="Helical" evidence="7">
    <location>
        <begin position="138"/>
        <end position="156"/>
    </location>
</feature>
<feature type="transmembrane region" description="Helical" evidence="7">
    <location>
        <begin position="168"/>
        <end position="186"/>
    </location>
</feature>
<feature type="transmembrane region" description="Helical" evidence="7">
    <location>
        <begin position="224"/>
        <end position="241"/>
    </location>
</feature>
<dbReference type="InterPro" id="IPR000715">
    <property type="entry name" value="Glycosyl_transferase_4"/>
</dbReference>
<feature type="transmembrane region" description="Helical" evidence="7">
    <location>
        <begin position="42"/>
        <end position="65"/>
    </location>
</feature>
<keyword evidence="5 7" id="KW-1133">Transmembrane helix</keyword>
<keyword evidence="6 7" id="KW-0472">Membrane</keyword>
<evidence type="ECO:0000256" key="1">
    <source>
        <dbReference type="ARBA" id="ARBA00004651"/>
    </source>
</evidence>